<accession>A0AA39GFW1</accession>
<dbReference type="SUPFAM" id="SSF51197">
    <property type="entry name" value="Clavaminate synthase-like"/>
    <property type="match status" value="1"/>
</dbReference>
<dbReference type="InterPro" id="IPR003819">
    <property type="entry name" value="TauD/TfdA-like"/>
</dbReference>
<sequence>MAVEFEHFPVQGARNYYGAALPLGLRVMKSKDGESDAPPLEESTETLKALSQSGKIAELLDRHGAVLIRGIGHPSPGTFATLVNTIEKARGSHPHEQVGLAGKRTVMGENIWSANEGAPTTRFYQHNEVGLLDQWYMETTRAELHATVFKVHKIPCQHSLLRCQQSQQRQDKLHPVQRPGDHGLTLNRVGGATPIAHSEAVFERVLAEIPELVEGIEKRGLGMKMLFREPGNEGKHNAFNWAGQYSFGQDFQPGDDEELKRAKAEKQVRRLTDDFRWLDDGSLELTQHIPGLRRHPVSGRPLWFNGLVGRHGITRDIGALEPPHIGRDGMTYLPCVYGDETPIPREFLDRLIDVIDQEEIYLTLEEGDLLLVDNFRVSHGREPWEGNRLVLVSMWDGAHQIKAY</sequence>
<dbReference type="EMBL" id="JAPDFR010000005">
    <property type="protein sequence ID" value="KAK0386602.1"/>
    <property type="molecule type" value="Genomic_DNA"/>
</dbReference>
<evidence type="ECO:0000256" key="1">
    <source>
        <dbReference type="ARBA" id="ARBA00023002"/>
    </source>
</evidence>
<dbReference type="InterPro" id="IPR050411">
    <property type="entry name" value="AlphaKG_dependent_hydroxylases"/>
</dbReference>
<feature type="domain" description="TauD/TfdA-like" evidence="2">
    <location>
        <begin position="51"/>
        <end position="394"/>
    </location>
</feature>
<dbReference type="Gene3D" id="3.60.130.10">
    <property type="entry name" value="Clavaminate synthase-like"/>
    <property type="match status" value="2"/>
</dbReference>
<dbReference type="InterPro" id="IPR042098">
    <property type="entry name" value="TauD-like_sf"/>
</dbReference>
<keyword evidence="4" id="KW-1185">Reference proteome</keyword>
<evidence type="ECO:0000259" key="2">
    <source>
        <dbReference type="Pfam" id="PF02668"/>
    </source>
</evidence>
<proteinExistence type="predicted"/>
<reference evidence="3" key="1">
    <citation type="submission" date="2022-10" db="EMBL/GenBank/DDBJ databases">
        <title>Determination and structural analysis of whole genome sequence of Sarocladium strictum F4-1.</title>
        <authorList>
            <person name="Hu L."/>
            <person name="Jiang Y."/>
        </authorList>
    </citation>
    <scope>NUCLEOTIDE SEQUENCE</scope>
    <source>
        <strain evidence="3">F4-1</strain>
    </source>
</reference>
<keyword evidence="1" id="KW-0560">Oxidoreductase</keyword>
<evidence type="ECO:0000313" key="4">
    <source>
        <dbReference type="Proteomes" id="UP001175261"/>
    </source>
</evidence>
<dbReference type="GO" id="GO:0016491">
    <property type="term" value="F:oxidoreductase activity"/>
    <property type="evidence" value="ECO:0007669"/>
    <property type="project" value="UniProtKB-KW"/>
</dbReference>
<dbReference type="AlphaFoldDB" id="A0AA39GFW1"/>
<evidence type="ECO:0000313" key="3">
    <source>
        <dbReference type="EMBL" id="KAK0386602.1"/>
    </source>
</evidence>
<protein>
    <recommendedName>
        <fullName evidence="2">TauD/TfdA-like domain-containing protein</fullName>
    </recommendedName>
</protein>
<name>A0AA39GFW1_SARSR</name>
<dbReference type="PANTHER" id="PTHR10696:SF21">
    <property type="entry name" value="TAUD_TFDA-LIKE DOMAIN-CONTAINING PROTEIN"/>
    <property type="match status" value="1"/>
</dbReference>
<dbReference type="Proteomes" id="UP001175261">
    <property type="component" value="Unassembled WGS sequence"/>
</dbReference>
<dbReference type="PANTHER" id="PTHR10696">
    <property type="entry name" value="GAMMA-BUTYROBETAINE HYDROXYLASE-RELATED"/>
    <property type="match status" value="1"/>
</dbReference>
<comment type="caution">
    <text evidence="3">The sequence shown here is derived from an EMBL/GenBank/DDBJ whole genome shotgun (WGS) entry which is preliminary data.</text>
</comment>
<organism evidence="3 4">
    <name type="scientific">Sarocladium strictum</name>
    <name type="common">Black bundle disease fungus</name>
    <name type="synonym">Acremonium strictum</name>
    <dbReference type="NCBI Taxonomy" id="5046"/>
    <lineage>
        <taxon>Eukaryota</taxon>
        <taxon>Fungi</taxon>
        <taxon>Dikarya</taxon>
        <taxon>Ascomycota</taxon>
        <taxon>Pezizomycotina</taxon>
        <taxon>Sordariomycetes</taxon>
        <taxon>Hypocreomycetidae</taxon>
        <taxon>Hypocreales</taxon>
        <taxon>Sarocladiaceae</taxon>
        <taxon>Sarocladium</taxon>
    </lineage>
</organism>
<dbReference type="Pfam" id="PF02668">
    <property type="entry name" value="TauD"/>
    <property type="match status" value="1"/>
</dbReference>
<gene>
    <name evidence="3" type="ORF">NLU13_6437</name>
</gene>